<comment type="caution">
    <text evidence="2">The sequence shown here is derived from an EMBL/GenBank/DDBJ whole genome shotgun (WGS) entry which is preliminary data.</text>
</comment>
<dbReference type="EMBL" id="BEWI01000032">
    <property type="protein sequence ID" value="GAY22034.1"/>
    <property type="molecule type" value="Genomic_DNA"/>
</dbReference>
<evidence type="ECO:0000313" key="3">
    <source>
        <dbReference type="Proteomes" id="UP000221538"/>
    </source>
</evidence>
<feature type="compositionally biased region" description="Basic residues" evidence="1">
    <location>
        <begin position="27"/>
        <end position="37"/>
    </location>
</feature>
<evidence type="ECO:0000256" key="1">
    <source>
        <dbReference type="SAM" id="MobiDB-lite"/>
    </source>
</evidence>
<reference evidence="2 3" key="1">
    <citation type="journal article" date="2013" name="Biodegradation">
        <title>Occurrence of 4-tert-butylphenol (4-t-BP) biodegradation in an aquatic sample caused by the presence of Spirodela polyrrhiza and isolation of a 4-t-BP-utilizing bacterium.</title>
        <authorList>
            <person name="Ogata Y."/>
            <person name="Toyama T."/>
            <person name="Yu N."/>
            <person name="Wang X."/>
            <person name="Sei K."/>
            <person name="Ike M."/>
        </authorList>
    </citation>
    <scope>NUCLEOTIDE SEQUENCE [LARGE SCALE GENOMIC DNA]</scope>
    <source>
        <strain evidence="2 3">OMI</strain>
    </source>
</reference>
<evidence type="ECO:0000313" key="2">
    <source>
        <dbReference type="EMBL" id="GAY22034.1"/>
    </source>
</evidence>
<dbReference type="Proteomes" id="UP000221538">
    <property type="component" value="Unassembled WGS sequence"/>
</dbReference>
<feature type="region of interest" description="Disordered" evidence="1">
    <location>
        <begin position="1"/>
        <end position="37"/>
    </location>
</feature>
<protein>
    <submittedName>
        <fullName evidence="2">Uncharacterized protein</fullName>
    </submittedName>
</protein>
<gene>
    <name evidence="2" type="ORF">SFOMI_2588</name>
</gene>
<name>A0A292ZGM4_SPHSA</name>
<organism evidence="2 3">
    <name type="scientific">Sphingobium fuliginis (strain ATCC 27551)</name>
    <dbReference type="NCBI Taxonomy" id="336203"/>
    <lineage>
        <taxon>Bacteria</taxon>
        <taxon>Pseudomonadati</taxon>
        <taxon>Pseudomonadota</taxon>
        <taxon>Alphaproteobacteria</taxon>
        <taxon>Sphingomonadales</taxon>
        <taxon>Sphingomonadaceae</taxon>
        <taxon>Sphingobium</taxon>
    </lineage>
</organism>
<reference evidence="2 3" key="2">
    <citation type="journal article" date="2013" name="Environ. Sci. Technol.">
        <title>The 4-tert-butylphenol-utilizing bacterium Sphingobium fuliginis OMI can degrade bisphenols via phenolic ring hydroxylation and meta-cleavage pathway.</title>
        <authorList>
            <person name="Ogata Y."/>
            <person name="Goda S."/>
            <person name="Toyama T."/>
            <person name="Sei K."/>
            <person name="Ike M."/>
        </authorList>
    </citation>
    <scope>NUCLEOTIDE SEQUENCE [LARGE SCALE GENOMIC DNA]</scope>
    <source>
        <strain evidence="2 3">OMI</strain>
    </source>
</reference>
<sequence length="37" mass="3765">MAGTAPGHPHIGAASNDNPLASPAKARQARGNRKMRG</sequence>
<accession>A0A292ZGM4</accession>
<proteinExistence type="predicted"/>
<dbReference type="AlphaFoldDB" id="A0A292ZGM4"/>